<evidence type="ECO:0000313" key="2">
    <source>
        <dbReference type="Proteomes" id="UP000295479"/>
    </source>
</evidence>
<protein>
    <recommendedName>
        <fullName evidence="3">DUF4595 domain-containing protein</fullName>
    </recommendedName>
</protein>
<gene>
    <name evidence="1" type="ORF">E0F76_16580</name>
</gene>
<accession>A0A4R5CBG1</accession>
<proteinExistence type="predicted"/>
<reference evidence="1 2" key="1">
    <citation type="submission" date="2019-03" db="EMBL/GenBank/DDBJ databases">
        <title>Flavobacterium AR-3-4 sp. nov. isolated from arctic soil.</title>
        <authorList>
            <person name="Chaudhary D.K."/>
        </authorList>
    </citation>
    <scope>NUCLEOTIDE SEQUENCE [LARGE SCALE GENOMIC DNA]</scope>
    <source>
        <strain evidence="1 2">AR-3-4</strain>
    </source>
</reference>
<dbReference type="EMBL" id="SMFK01000016">
    <property type="protein sequence ID" value="TDD94412.1"/>
    <property type="molecule type" value="Genomic_DNA"/>
</dbReference>
<sequence>MMKIFQAYHWIVFLFLTILCSCTNDIDDHLQLLKQIVEVNVDGSSTTTVLSYDGNKISSIDNNVIRSDFFYTGDLITKIEEFDKVNKHENTLKYIYSNNDLVKIISSDNDVMNYTYNTDGSISYEKLMKNSNNNDVRVFHGILYFLDANLIKDDLIFDDTSDKVLRRKSSTLEYDYKNNALRNILGFNKLLNYYKSISLNNSILSTEVTEVKNLDTNQVISSIKLFKSEYKYKSGGFPIEIISEKVVLGNGGSSIHLKTKLYYD</sequence>
<evidence type="ECO:0008006" key="3">
    <source>
        <dbReference type="Google" id="ProtNLM"/>
    </source>
</evidence>
<organism evidence="1 2">
    <name type="scientific">Flavobacterium cellulosilyticum</name>
    <dbReference type="NCBI Taxonomy" id="2541731"/>
    <lineage>
        <taxon>Bacteria</taxon>
        <taxon>Pseudomonadati</taxon>
        <taxon>Bacteroidota</taxon>
        <taxon>Flavobacteriia</taxon>
        <taxon>Flavobacteriales</taxon>
        <taxon>Flavobacteriaceae</taxon>
        <taxon>Flavobacterium</taxon>
    </lineage>
</organism>
<dbReference type="RefSeq" id="WP_132008741.1">
    <property type="nucleotide sequence ID" value="NZ_SMFK01000016.1"/>
</dbReference>
<dbReference type="OrthoDB" id="1330101at2"/>
<name>A0A4R5CBG1_9FLAO</name>
<evidence type="ECO:0000313" key="1">
    <source>
        <dbReference type="EMBL" id="TDD94412.1"/>
    </source>
</evidence>
<keyword evidence="2" id="KW-1185">Reference proteome</keyword>
<dbReference type="AlphaFoldDB" id="A0A4R5CBG1"/>
<comment type="caution">
    <text evidence="1">The sequence shown here is derived from an EMBL/GenBank/DDBJ whole genome shotgun (WGS) entry which is preliminary data.</text>
</comment>
<dbReference type="PROSITE" id="PS51257">
    <property type="entry name" value="PROKAR_LIPOPROTEIN"/>
    <property type="match status" value="1"/>
</dbReference>
<dbReference type="Proteomes" id="UP000295479">
    <property type="component" value="Unassembled WGS sequence"/>
</dbReference>